<dbReference type="EC" id="2.4.-.-" evidence="4 5"/>
<evidence type="ECO:0000313" key="7">
    <source>
        <dbReference type="Proteomes" id="UP000093694"/>
    </source>
</evidence>
<dbReference type="RefSeq" id="WP_013239981.1">
    <property type="nucleotide sequence ID" value="NZ_LITQ01000002.1"/>
</dbReference>
<proteinExistence type="predicted"/>
<sequence length="339" mass="39518">MKIITFTVPCYNSADYMGHCIETLLPGGEDVEIIIVDDGSSDNTAEIADDYAARYPNIIKAVHQENGGHGQAVNTGIKNASGIYFKVVDSDDWLDVPGMLKVIDVLKRLYKEGKILDMMICNYVYEHSKDNTSHVVNYKNVLPENHIFGWDDVGKFKISQYILMHSVIYRKSLLCECGLELPKHTFYVDNLFVYEPLPYVKTIYYMDINLYRYFIGREDQSVNEKIMIKRIDQQLYVNKRMIDFYCKFDKIPNKRLDKYMRNYLSMMMTISSVLLIVSGSEENFKKKTDLWSYLKSVNKNLYSDMRYCLFGIISNAHGSFGKKVVEYGYRLTNKKYKFN</sequence>
<dbReference type="Proteomes" id="UP000093694">
    <property type="component" value="Unassembled WGS sequence"/>
</dbReference>
<dbReference type="PANTHER" id="PTHR22916">
    <property type="entry name" value="GLYCOSYLTRANSFERASE"/>
    <property type="match status" value="1"/>
</dbReference>
<keyword evidence="2 4" id="KW-0808">Transferase</keyword>
<dbReference type="InterPro" id="IPR029044">
    <property type="entry name" value="Nucleotide-diphossugar_trans"/>
</dbReference>
<dbReference type="Gene3D" id="3.90.550.10">
    <property type="entry name" value="Spore Coat Polysaccharide Biosynthesis Protein SpsA, Chain A"/>
    <property type="match status" value="1"/>
</dbReference>
<dbReference type="SUPFAM" id="SSF53448">
    <property type="entry name" value="Nucleotide-diphospho-sugar transferases"/>
    <property type="match status" value="1"/>
</dbReference>
<dbReference type="GO" id="GO:0016757">
    <property type="term" value="F:glycosyltransferase activity"/>
    <property type="evidence" value="ECO:0007669"/>
    <property type="project" value="UniProtKB-KW"/>
</dbReference>
<dbReference type="EMBL" id="LROR01000053">
    <property type="protein sequence ID" value="OBR93475.1"/>
    <property type="molecule type" value="Genomic_DNA"/>
</dbReference>
<evidence type="ECO:0000256" key="1">
    <source>
        <dbReference type="ARBA" id="ARBA00022676"/>
    </source>
</evidence>
<reference evidence="5 7" key="2">
    <citation type="journal article" date="2016" name="Front. Microbiol.">
        <title>Industrial Acetogenic Biocatalysts: A Comparative Metabolic and Genomic Analysis.</title>
        <authorList>
            <person name="Bengelsdorf F."/>
            <person name="Poehlein A."/>
            <person name="Sonja S."/>
            <person name="Erz C."/>
            <person name="Hummel T."/>
            <person name="Hoffmeister S."/>
            <person name="Daniel R."/>
            <person name="Durre P."/>
        </authorList>
    </citation>
    <scope>NUCLEOTIDE SEQUENCE [LARGE SCALE GENOMIC DNA]</scope>
    <source>
        <strain evidence="5 7">PTA-10522</strain>
    </source>
</reference>
<organism evidence="4 6">
    <name type="scientific">Clostridium coskatii</name>
    <dbReference type="NCBI Taxonomy" id="1705578"/>
    <lineage>
        <taxon>Bacteria</taxon>
        <taxon>Bacillati</taxon>
        <taxon>Bacillota</taxon>
        <taxon>Clostridia</taxon>
        <taxon>Eubacteriales</taxon>
        <taxon>Clostridiaceae</taxon>
        <taxon>Clostridium</taxon>
    </lineage>
</organism>
<dbReference type="AlphaFoldDB" id="A0A166U6K8"/>
<evidence type="ECO:0000256" key="2">
    <source>
        <dbReference type="ARBA" id="ARBA00022679"/>
    </source>
</evidence>
<dbReference type="InterPro" id="IPR001173">
    <property type="entry name" value="Glyco_trans_2-like"/>
</dbReference>
<keyword evidence="1 4" id="KW-0328">Glycosyltransferase</keyword>
<dbReference type="PANTHER" id="PTHR22916:SF51">
    <property type="entry name" value="GLYCOSYLTRANSFERASE EPSH-RELATED"/>
    <property type="match status" value="1"/>
</dbReference>
<dbReference type="CDD" id="cd00761">
    <property type="entry name" value="Glyco_tranf_GTA_type"/>
    <property type="match status" value="1"/>
</dbReference>
<dbReference type="EMBL" id="LITQ01000002">
    <property type="protein sequence ID" value="OAA94619.1"/>
    <property type="molecule type" value="Genomic_DNA"/>
</dbReference>
<accession>A0A166U6K8</accession>
<dbReference type="Pfam" id="PF00535">
    <property type="entry name" value="Glycos_transf_2"/>
    <property type="match status" value="1"/>
</dbReference>
<evidence type="ECO:0000259" key="3">
    <source>
        <dbReference type="Pfam" id="PF00535"/>
    </source>
</evidence>
<name>A0A166U6K8_9CLOT</name>
<gene>
    <name evidence="4" type="primary">epsH</name>
    <name evidence="5" type="ORF">CLCOS_25170</name>
    <name evidence="4" type="ORF">WX73_02331</name>
</gene>
<dbReference type="Proteomes" id="UP000077384">
    <property type="component" value="Unassembled WGS sequence"/>
</dbReference>
<feature type="domain" description="Glycosyltransferase 2-like" evidence="3">
    <location>
        <begin position="8"/>
        <end position="116"/>
    </location>
</feature>
<keyword evidence="7" id="KW-1185">Reference proteome</keyword>
<evidence type="ECO:0000313" key="5">
    <source>
        <dbReference type="EMBL" id="OBR93475.1"/>
    </source>
</evidence>
<reference evidence="4 6" key="1">
    <citation type="journal article" date="2015" name="Biotechnol. Bioeng.">
        <title>Genome sequence and phenotypic characterization of Caulobacter segnis.</title>
        <authorList>
            <person name="Patel S."/>
            <person name="Fletcher B."/>
            <person name="Scott D.C."/>
            <person name="Ely B."/>
        </authorList>
    </citation>
    <scope>NUCLEOTIDE SEQUENCE [LARGE SCALE GENOMIC DNA]</scope>
    <source>
        <strain evidence="4 6">PS02</strain>
    </source>
</reference>
<comment type="caution">
    <text evidence="4">The sequence shown here is derived from an EMBL/GenBank/DDBJ whole genome shotgun (WGS) entry which is preliminary data.</text>
</comment>
<evidence type="ECO:0000313" key="6">
    <source>
        <dbReference type="Proteomes" id="UP000077384"/>
    </source>
</evidence>
<protein>
    <submittedName>
        <fullName evidence="4 5">Glycosyltransferase EpsH</fullName>
        <ecNumber evidence="4 5">2.4.-.-</ecNumber>
    </submittedName>
</protein>
<dbReference type="PATRIC" id="fig|1705578.3.peg.1653"/>
<evidence type="ECO:0000313" key="4">
    <source>
        <dbReference type="EMBL" id="OAA94619.1"/>
    </source>
</evidence>